<dbReference type="GO" id="GO:0009086">
    <property type="term" value="P:methionine biosynthetic process"/>
    <property type="evidence" value="ECO:0007669"/>
    <property type="project" value="TreeGrafter"/>
</dbReference>
<dbReference type="InterPro" id="IPR000073">
    <property type="entry name" value="AB_hydrolase_1"/>
</dbReference>
<comment type="caution">
    <text evidence="3">The sequence shown here is derived from an EMBL/GenBank/DDBJ whole genome shotgun (WGS) entry which is preliminary data.</text>
</comment>
<protein>
    <submittedName>
        <fullName evidence="3">Homoserine O-acetyltransferase</fullName>
    </submittedName>
</protein>
<dbReference type="PANTHER" id="PTHR32268">
    <property type="entry name" value="HOMOSERINE O-ACETYLTRANSFERASE"/>
    <property type="match status" value="1"/>
</dbReference>
<reference evidence="3" key="1">
    <citation type="submission" date="2014-03" db="EMBL/GenBank/DDBJ databases">
        <title>Draft Genome Sequence of Mycobacterium cosmeticum DSM 44829.</title>
        <authorList>
            <person name="Croce O."/>
            <person name="Robert C."/>
            <person name="Raoult D."/>
            <person name="Drancourt M."/>
        </authorList>
    </citation>
    <scope>NUCLEOTIDE SEQUENCE [LARGE SCALE GENOMIC DNA]</scope>
    <source>
        <strain evidence="3">DSM 44829</strain>
    </source>
</reference>
<dbReference type="GO" id="GO:0004414">
    <property type="term" value="F:homoserine O-acetyltransferase activity"/>
    <property type="evidence" value="ECO:0007669"/>
    <property type="project" value="TreeGrafter"/>
</dbReference>
<evidence type="ECO:0000259" key="2">
    <source>
        <dbReference type="Pfam" id="PF00561"/>
    </source>
</evidence>
<dbReference type="SUPFAM" id="SSF53474">
    <property type="entry name" value="alpha/beta-Hydrolases"/>
    <property type="match status" value="1"/>
</dbReference>
<dbReference type="EMBL" id="CCBB010000002">
    <property type="protein sequence ID" value="CDO08878.1"/>
    <property type="molecule type" value="Genomic_DNA"/>
</dbReference>
<dbReference type="GO" id="GO:0009092">
    <property type="term" value="P:homoserine metabolic process"/>
    <property type="evidence" value="ECO:0007669"/>
    <property type="project" value="TreeGrafter"/>
</dbReference>
<dbReference type="NCBIfam" id="NF005071">
    <property type="entry name" value="PRK06489.1"/>
    <property type="match status" value="1"/>
</dbReference>
<dbReference type="eggNOG" id="COG2021">
    <property type="taxonomic scope" value="Bacteria"/>
</dbReference>
<dbReference type="Proteomes" id="UP000028870">
    <property type="component" value="Unassembled WGS sequence"/>
</dbReference>
<organism evidence="3 4">
    <name type="scientific">Mycolicibacterium cosmeticum</name>
    <dbReference type="NCBI Taxonomy" id="258533"/>
    <lineage>
        <taxon>Bacteria</taxon>
        <taxon>Bacillati</taxon>
        <taxon>Actinomycetota</taxon>
        <taxon>Actinomycetes</taxon>
        <taxon>Mycobacteriales</taxon>
        <taxon>Mycobacteriaceae</taxon>
        <taxon>Mycolicibacterium</taxon>
    </lineage>
</organism>
<keyword evidence="4" id="KW-1185">Reference proteome</keyword>
<dbReference type="Pfam" id="PF00561">
    <property type="entry name" value="Abhydrolase_1"/>
    <property type="match status" value="1"/>
</dbReference>
<dbReference type="STRING" id="258533.BN977_03698"/>
<feature type="domain" description="AB hydrolase-1" evidence="2">
    <location>
        <begin position="44"/>
        <end position="281"/>
    </location>
</feature>
<dbReference type="PANTHER" id="PTHR32268:SF11">
    <property type="entry name" value="HOMOSERINE O-ACETYLTRANSFERASE"/>
    <property type="match status" value="1"/>
</dbReference>
<keyword evidence="1" id="KW-0808">Transferase</keyword>
<dbReference type="AlphaFoldDB" id="W9ATN6"/>
<name>W9ATN6_MYCCO</name>
<sequence>MQVSEAHVTLTDFRFTCGDTLAAVTQNYRTLGTPRRAADGDVVNAVLLLHGTTGSGTQFLIPSTADHLFGPGRPLDLASHYVILPDALGHGGSSKPSDGLGNRFPQYGYVDIVTAQHRLVTEHLGIRTLRLVAGTSMGGMQTWMWGQMYPDTMRALMPIAALPQRVRGRNLLYRRLLIDAIRTDPAYRDGAYDSQPRSVGLAFNIFALLTHGVPALERAIDSIATADAYVQKAADDAVRLQDANDTIWEFAASFDYDPSARLSDITAPLLAVNFEDDEVNPSGPDVLRDAVERVARGRAVIVPTGPGSDGHLSLKNARLWAHHVREILAWTTDGHHGS</sequence>
<dbReference type="InterPro" id="IPR008220">
    <property type="entry name" value="HAT_MetX-like"/>
</dbReference>
<proteinExistence type="predicted"/>
<dbReference type="InterPro" id="IPR029058">
    <property type="entry name" value="AB_hydrolase_fold"/>
</dbReference>
<dbReference type="OrthoDB" id="9800754at2"/>
<reference evidence="3" key="2">
    <citation type="submission" date="2014-03" db="EMBL/GenBank/DDBJ databases">
        <authorList>
            <person name="Urmite Genomes"/>
        </authorList>
    </citation>
    <scope>NUCLEOTIDE SEQUENCE</scope>
    <source>
        <strain evidence="3">DSM 44829</strain>
    </source>
</reference>
<dbReference type="Gene3D" id="3.40.50.1820">
    <property type="entry name" value="alpha/beta hydrolase"/>
    <property type="match status" value="1"/>
</dbReference>
<accession>W9ATN6</accession>
<dbReference type="RefSeq" id="WP_084172600.1">
    <property type="nucleotide sequence ID" value="NZ_CCBB010000002.1"/>
</dbReference>
<evidence type="ECO:0000313" key="4">
    <source>
        <dbReference type="Proteomes" id="UP000028870"/>
    </source>
</evidence>
<evidence type="ECO:0000313" key="3">
    <source>
        <dbReference type="EMBL" id="CDO08878.1"/>
    </source>
</evidence>
<evidence type="ECO:0000256" key="1">
    <source>
        <dbReference type="ARBA" id="ARBA00022679"/>
    </source>
</evidence>
<gene>
    <name evidence="3" type="ORF">BN977_03698</name>
</gene>